<keyword evidence="1" id="KW-0472">Membrane</keyword>
<reference evidence="2" key="1">
    <citation type="submission" date="2010-07" db="EMBL/GenBank/DDBJ databases">
        <title>Complete sequence of Clostridium saccharolyticum WM1.</title>
        <authorList>
            <consortium name="US DOE Joint Genome Institute"/>
            <person name="Lucas S."/>
            <person name="Copeland A."/>
            <person name="Lapidus A."/>
            <person name="Cheng J.-F."/>
            <person name="Bruce D."/>
            <person name="Goodwin L."/>
            <person name="Pitluck S."/>
            <person name="Chertkov O."/>
            <person name="Detter J.C."/>
            <person name="Han C."/>
            <person name="Tapia R."/>
            <person name="Land M."/>
            <person name="Hauser L."/>
            <person name="Chang Y.-J."/>
            <person name="Jeffries C."/>
            <person name="Kyrpides N."/>
            <person name="Ivanova N."/>
            <person name="Mikhailova N."/>
            <person name="Mouttaki H."/>
            <person name="Lin L."/>
            <person name="Zhou J."/>
            <person name="Hemme C.L."/>
            <person name="Woyke T."/>
        </authorList>
    </citation>
    <scope>NUCLEOTIDE SEQUENCE [LARGE SCALE GENOMIC DNA]</scope>
    <source>
        <strain evidence="2">WM1</strain>
    </source>
</reference>
<proteinExistence type="predicted"/>
<evidence type="ECO:0000256" key="1">
    <source>
        <dbReference type="SAM" id="Phobius"/>
    </source>
</evidence>
<name>D9R7F2_LACSW</name>
<keyword evidence="1" id="KW-0812">Transmembrane</keyword>
<keyword evidence="3" id="KW-1185">Reference proteome</keyword>
<dbReference type="eggNOG" id="COG4392">
    <property type="taxonomic scope" value="Bacteria"/>
</dbReference>
<sequence length="101" mass="11557">MNNRIYLYILVMAAVTYFIRVLPLTLIRREIKNPFIRSFLYYVPYVTLSVMTFPAILFATKSIWSGAGALVTAAILAYKEKSLFQVSIAACFVVFVMELFL</sequence>
<feature type="transmembrane region" description="Helical" evidence="1">
    <location>
        <begin position="6"/>
        <end position="27"/>
    </location>
</feature>
<dbReference type="RefSeq" id="WP_013271776.1">
    <property type="nucleotide sequence ID" value="NC_014376.1"/>
</dbReference>
<dbReference type="STRING" id="610130.Closa_1065"/>
<dbReference type="AlphaFoldDB" id="D9R7F2"/>
<dbReference type="KEGG" id="csh:Closa_1065"/>
<dbReference type="Pfam" id="PF05437">
    <property type="entry name" value="AzlD"/>
    <property type="match status" value="1"/>
</dbReference>
<accession>D9R7F2</accession>
<protein>
    <submittedName>
        <fullName evidence="2">Branched-chain amino acid transport</fullName>
    </submittedName>
</protein>
<keyword evidence="1" id="KW-1133">Transmembrane helix</keyword>
<organism evidence="2 3">
    <name type="scientific">Lacrimispora saccharolytica (strain ATCC 35040 / DSM 2544 / NRCC 2533 / WM1)</name>
    <name type="common">Clostridium saccharolyticum</name>
    <dbReference type="NCBI Taxonomy" id="610130"/>
    <lineage>
        <taxon>Bacteria</taxon>
        <taxon>Bacillati</taxon>
        <taxon>Bacillota</taxon>
        <taxon>Clostridia</taxon>
        <taxon>Lachnospirales</taxon>
        <taxon>Lachnospiraceae</taxon>
        <taxon>Lacrimispora</taxon>
    </lineage>
</organism>
<dbReference type="OrthoDB" id="9811308at2"/>
<dbReference type="HOGENOM" id="CLU_157896_2_1_9"/>
<feature type="transmembrane region" description="Helical" evidence="1">
    <location>
        <begin position="83"/>
        <end position="100"/>
    </location>
</feature>
<dbReference type="EMBL" id="CP002109">
    <property type="protein sequence ID" value="ADL03681.1"/>
    <property type="molecule type" value="Genomic_DNA"/>
</dbReference>
<evidence type="ECO:0000313" key="2">
    <source>
        <dbReference type="EMBL" id="ADL03681.1"/>
    </source>
</evidence>
<dbReference type="InterPro" id="IPR008407">
    <property type="entry name" value="Brnchd-chn_aa_trnsp_AzlD"/>
</dbReference>
<gene>
    <name evidence="2" type="ordered locus">Closa_1065</name>
</gene>
<dbReference type="Proteomes" id="UP000001662">
    <property type="component" value="Chromosome"/>
</dbReference>
<dbReference type="PaxDb" id="610130-Closa_1065"/>
<evidence type="ECO:0000313" key="3">
    <source>
        <dbReference type="Proteomes" id="UP000001662"/>
    </source>
</evidence>
<feature type="transmembrane region" description="Helical" evidence="1">
    <location>
        <begin position="39"/>
        <end position="56"/>
    </location>
</feature>